<dbReference type="SFLD" id="SFLDS00029">
    <property type="entry name" value="Radical_SAM"/>
    <property type="match status" value="1"/>
</dbReference>
<dbReference type="EMBL" id="BOOB01000066">
    <property type="protein sequence ID" value="GIH36704.1"/>
    <property type="molecule type" value="Genomic_DNA"/>
</dbReference>
<dbReference type="NCBIfam" id="TIGR04085">
    <property type="entry name" value="rSAM_more_4Fe4S"/>
    <property type="match status" value="1"/>
</dbReference>
<protein>
    <recommendedName>
        <fullName evidence="6">Radical SAM core domain-containing protein</fullName>
    </recommendedName>
</protein>
<dbReference type="SUPFAM" id="SSF102114">
    <property type="entry name" value="Radical SAM enzymes"/>
    <property type="match status" value="1"/>
</dbReference>
<evidence type="ECO:0000313" key="7">
    <source>
        <dbReference type="EMBL" id="GIH36704.1"/>
    </source>
</evidence>
<keyword evidence="1" id="KW-0949">S-adenosyl-L-methionine</keyword>
<name>A0ABQ4FPF2_9ACTN</name>
<evidence type="ECO:0000256" key="4">
    <source>
        <dbReference type="ARBA" id="ARBA00023014"/>
    </source>
</evidence>
<evidence type="ECO:0000256" key="1">
    <source>
        <dbReference type="ARBA" id="ARBA00022691"/>
    </source>
</evidence>
<keyword evidence="2" id="KW-0479">Metal-binding</keyword>
<reference evidence="7 8" key="1">
    <citation type="submission" date="2021-01" db="EMBL/GenBank/DDBJ databases">
        <title>Whole genome shotgun sequence of Microbispora amethystogenes NBRC 101907.</title>
        <authorList>
            <person name="Komaki H."/>
            <person name="Tamura T."/>
        </authorList>
    </citation>
    <scope>NUCLEOTIDE SEQUENCE [LARGE SCALE GENOMIC DNA]</scope>
    <source>
        <strain evidence="7 8">NBRC 101907</strain>
    </source>
</reference>
<dbReference type="InterPro" id="IPR006638">
    <property type="entry name" value="Elp3/MiaA/NifB-like_rSAM"/>
</dbReference>
<dbReference type="PROSITE" id="PS51918">
    <property type="entry name" value="RADICAL_SAM"/>
    <property type="match status" value="1"/>
</dbReference>
<dbReference type="Pfam" id="PF13186">
    <property type="entry name" value="SPASM"/>
    <property type="match status" value="1"/>
</dbReference>
<evidence type="ECO:0000259" key="6">
    <source>
        <dbReference type="PROSITE" id="PS51918"/>
    </source>
</evidence>
<dbReference type="InterPro" id="IPR023885">
    <property type="entry name" value="4Fe4S-binding_SPASM_dom"/>
</dbReference>
<dbReference type="RefSeq" id="WP_204289326.1">
    <property type="nucleotide sequence ID" value="NZ_BAABEJ010000033.1"/>
</dbReference>
<dbReference type="Pfam" id="PF04055">
    <property type="entry name" value="Radical_SAM"/>
    <property type="match status" value="1"/>
</dbReference>
<dbReference type="InterPro" id="IPR013785">
    <property type="entry name" value="Aldolase_TIM"/>
</dbReference>
<proteinExistence type="predicted"/>
<dbReference type="SMART" id="SM00729">
    <property type="entry name" value="Elp3"/>
    <property type="match status" value="1"/>
</dbReference>
<accession>A0ABQ4FPF2</accession>
<dbReference type="PANTHER" id="PTHR11228">
    <property type="entry name" value="RADICAL SAM DOMAIN PROTEIN"/>
    <property type="match status" value="1"/>
</dbReference>
<dbReference type="CDD" id="cd01335">
    <property type="entry name" value="Radical_SAM"/>
    <property type="match status" value="1"/>
</dbReference>
<dbReference type="Gene3D" id="3.20.20.70">
    <property type="entry name" value="Aldolase class I"/>
    <property type="match status" value="1"/>
</dbReference>
<comment type="caution">
    <text evidence="7">The sequence shown here is derived from an EMBL/GenBank/DDBJ whole genome shotgun (WGS) entry which is preliminary data.</text>
</comment>
<organism evidence="7 8">
    <name type="scientific">Microbispora amethystogenes</name>
    <dbReference type="NCBI Taxonomy" id="1427754"/>
    <lineage>
        <taxon>Bacteria</taxon>
        <taxon>Bacillati</taxon>
        <taxon>Actinomycetota</taxon>
        <taxon>Actinomycetes</taxon>
        <taxon>Streptosporangiales</taxon>
        <taxon>Streptosporangiaceae</taxon>
        <taxon>Microbispora</taxon>
    </lineage>
</organism>
<dbReference type="InterPro" id="IPR058240">
    <property type="entry name" value="rSAM_sf"/>
</dbReference>
<dbReference type="PANTHER" id="PTHR11228:SF7">
    <property type="entry name" value="PQQA PEPTIDE CYCLASE"/>
    <property type="match status" value="1"/>
</dbReference>
<dbReference type="InterPro" id="IPR007197">
    <property type="entry name" value="rSAM"/>
</dbReference>
<evidence type="ECO:0000313" key="8">
    <source>
        <dbReference type="Proteomes" id="UP000651728"/>
    </source>
</evidence>
<dbReference type="SFLD" id="SFLDG01067">
    <property type="entry name" value="SPASM/twitch_domain_containing"/>
    <property type="match status" value="1"/>
</dbReference>
<dbReference type="Proteomes" id="UP000651728">
    <property type="component" value="Unassembled WGS sequence"/>
</dbReference>
<evidence type="ECO:0000256" key="3">
    <source>
        <dbReference type="ARBA" id="ARBA00023004"/>
    </source>
</evidence>
<keyword evidence="3" id="KW-0408">Iron</keyword>
<gene>
    <name evidence="7" type="ORF">Mam01_68680</name>
</gene>
<feature type="region of interest" description="Disordered" evidence="5">
    <location>
        <begin position="1"/>
        <end position="30"/>
    </location>
</feature>
<keyword evidence="4" id="KW-0411">Iron-sulfur</keyword>
<evidence type="ECO:0000256" key="2">
    <source>
        <dbReference type="ARBA" id="ARBA00022723"/>
    </source>
</evidence>
<sequence>MSDIVDLGLRPSFPWERPQPNSPSEINPKEHYDRAVGPIEHEDLDECPITIRNIGWTLGNDCPYRCTHCYSMSAREKGMDFSLDMIDRIVEQLAINGVETVNLGGNEPLFTNGANPRNTLLPQIIDRLVDAGILVGLTTSGITAIHLERDHNESWRKLNDLDVSFDSPFEDEHNANRGAKIYKQAIQALELARKYDIPHTVIMCGMNWNFTPRHIEKLLELAESYDAHIRINPIKPVEPAHMDSLLPAEQYYEGFSLLMSRCDPVDLGEPPIAAVTDYQGAKGCPCGRTSFRIHSITPDGRIPVSPCVYLHDYKFGDLRKDDLYDIVRSPQFRSFRRRNANPDKVDGCEGCGLLAQCRGGCAGRSYLHHAHETGHRSLFARDPYCPRDVAPAQTFPQRPTVPTDKRLVHMDYLCTWIGKPRPQTR</sequence>
<feature type="domain" description="Radical SAM core" evidence="6">
    <location>
        <begin position="46"/>
        <end position="270"/>
    </location>
</feature>
<keyword evidence="8" id="KW-1185">Reference proteome</keyword>
<evidence type="ECO:0000256" key="5">
    <source>
        <dbReference type="SAM" id="MobiDB-lite"/>
    </source>
</evidence>
<dbReference type="InterPro" id="IPR050377">
    <property type="entry name" value="Radical_SAM_PqqE_MftC-like"/>
</dbReference>